<evidence type="ECO:0000256" key="7">
    <source>
        <dbReference type="ARBA" id="ARBA00022989"/>
    </source>
</evidence>
<keyword evidence="16" id="KW-1185">Reference proteome</keyword>
<keyword evidence="9 14" id="KW-0406">Ion transport</keyword>
<comment type="activity regulation">
    <text evidence="14">Na(+) is not transported, but it plays an essential structural role and its presence is essential for fluoride channel function.</text>
</comment>
<dbReference type="Pfam" id="PF02537">
    <property type="entry name" value="CRCB"/>
    <property type="match status" value="1"/>
</dbReference>
<dbReference type="GO" id="GO:0005886">
    <property type="term" value="C:plasma membrane"/>
    <property type="evidence" value="ECO:0007669"/>
    <property type="project" value="UniProtKB-SubCell"/>
</dbReference>
<feature type="transmembrane region" description="Helical" evidence="14">
    <location>
        <begin position="101"/>
        <end position="126"/>
    </location>
</feature>
<evidence type="ECO:0000313" key="16">
    <source>
        <dbReference type="Proteomes" id="UP000031104"/>
    </source>
</evidence>
<accession>A0A0A8E2G5</accession>
<evidence type="ECO:0000256" key="5">
    <source>
        <dbReference type="ARBA" id="ARBA00022692"/>
    </source>
</evidence>
<keyword evidence="10 14" id="KW-0472">Membrane</keyword>
<name>A0A0A8E2G5_9GAMM</name>
<comment type="function">
    <text evidence="14">Fluoride-specific ion channel. Important for reducing fluoride concentration in the cell, thus reducing its toxicity.</text>
</comment>
<dbReference type="Proteomes" id="UP000031104">
    <property type="component" value="Chromosome"/>
</dbReference>
<evidence type="ECO:0000256" key="13">
    <source>
        <dbReference type="ARBA" id="ARBA00035585"/>
    </source>
</evidence>
<evidence type="ECO:0000256" key="14">
    <source>
        <dbReference type="HAMAP-Rule" id="MF_00454"/>
    </source>
</evidence>
<comment type="similarity">
    <text evidence="12 14">Belongs to the fluoride channel Fluc/FEX (TC 1.A.43) family.</text>
</comment>
<keyword evidence="4" id="KW-0997">Cell inner membrane</keyword>
<evidence type="ECO:0000256" key="6">
    <source>
        <dbReference type="ARBA" id="ARBA00022723"/>
    </source>
</evidence>
<keyword evidence="6 14" id="KW-0479">Metal-binding</keyword>
<gene>
    <name evidence="14" type="primary">fluC</name>
    <name evidence="14" type="synonym">crcB</name>
    <name evidence="15" type="ORF">SD28_01395</name>
</gene>
<evidence type="ECO:0000256" key="1">
    <source>
        <dbReference type="ARBA" id="ARBA00004651"/>
    </source>
</evidence>
<dbReference type="RefSeq" id="WP_039123359.1">
    <property type="nucleotide sequence ID" value="NZ_CP010427.1"/>
</dbReference>
<feature type="transmembrane region" description="Helical" evidence="14">
    <location>
        <begin position="35"/>
        <end position="56"/>
    </location>
</feature>
<dbReference type="AlphaFoldDB" id="A0A0A8E2G5"/>
<dbReference type="KEGG" id="fgu:SD28_01395"/>
<dbReference type="GO" id="GO:0140114">
    <property type="term" value="P:cellular detoxification of fluoride"/>
    <property type="evidence" value="ECO:0007669"/>
    <property type="project" value="UniProtKB-UniRule"/>
</dbReference>
<evidence type="ECO:0000256" key="9">
    <source>
        <dbReference type="ARBA" id="ARBA00023065"/>
    </source>
</evidence>
<dbReference type="NCBIfam" id="TIGR00494">
    <property type="entry name" value="crcB"/>
    <property type="match status" value="1"/>
</dbReference>
<evidence type="ECO:0000256" key="12">
    <source>
        <dbReference type="ARBA" id="ARBA00035120"/>
    </source>
</evidence>
<dbReference type="OrthoDB" id="5604762at2"/>
<evidence type="ECO:0000313" key="15">
    <source>
        <dbReference type="EMBL" id="AJC48405.1"/>
    </source>
</evidence>
<keyword evidence="5 14" id="KW-0812">Transmembrane</keyword>
<evidence type="ECO:0000256" key="11">
    <source>
        <dbReference type="ARBA" id="ARBA00023303"/>
    </source>
</evidence>
<dbReference type="GO" id="GO:0062054">
    <property type="term" value="F:fluoride channel activity"/>
    <property type="evidence" value="ECO:0007669"/>
    <property type="project" value="UniProtKB-UniRule"/>
</dbReference>
<comment type="subcellular location">
    <subcellularLocation>
        <location evidence="1 14">Cell membrane</location>
        <topology evidence="1 14">Multi-pass membrane protein</topology>
    </subcellularLocation>
</comment>
<reference evidence="15 16" key="1">
    <citation type="submission" date="2014-12" db="EMBL/GenBank/DDBJ databases">
        <title>Complete genome sequence of Francisella guanzhouensis strain 08HL01032 isolated from air-conditioning system in China.</title>
        <authorList>
            <person name="Svensson D."/>
            <person name="Ohrman C."/>
            <person name="Backman S."/>
            <person name="Karlsson E."/>
            <person name="Nilsson E."/>
            <person name="Bystrom M."/>
            <person name="Larkeryd A."/>
            <person name="Stenberg P."/>
            <person name="Scholtz H.C."/>
            <person name="Forsman M."/>
            <person name="Sjodin A."/>
        </authorList>
    </citation>
    <scope>NUCLEOTIDE SEQUENCE [LARGE SCALE GENOMIC DNA]</scope>
    <source>
        <strain evidence="15 16">08HL01032</strain>
    </source>
</reference>
<keyword evidence="7 14" id="KW-1133">Transmembrane helix</keyword>
<evidence type="ECO:0000256" key="4">
    <source>
        <dbReference type="ARBA" id="ARBA00022519"/>
    </source>
</evidence>
<organism evidence="15 16">
    <name type="scientific">Allofrancisella guangzhouensis</name>
    <dbReference type="NCBI Taxonomy" id="594679"/>
    <lineage>
        <taxon>Bacteria</taxon>
        <taxon>Pseudomonadati</taxon>
        <taxon>Pseudomonadota</taxon>
        <taxon>Gammaproteobacteria</taxon>
        <taxon>Thiotrichales</taxon>
        <taxon>Francisellaceae</taxon>
        <taxon>Allofrancisella</taxon>
    </lineage>
</organism>
<feature type="binding site" evidence="14">
    <location>
        <position position="79"/>
    </location>
    <ligand>
        <name>Na(+)</name>
        <dbReference type="ChEBI" id="CHEBI:29101"/>
        <note>structural</note>
    </ligand>
</feature>
<dbReference type="STRING" id="594679.SD28_01395"/>
<keyword evidence="8 14" id="KW-0915">Sodium</keyword>
<evidence type="ECO:0000256" key="10">
    <source>
        <dbReference type="ARBA" id="ARBA00023136"/>
    </source>
</evidence>
<dbReference type="GO" id="GO:0046872">
    <property type="term" value="F:metal ion binding"/>
    <property type="evidence" value="ECO:0007669"/>
    <property type="project" value="UniProtKB-KW"/>
</dbReference>
<dbReference type="InterPro" id="IPR003691">
    <property type="entry name" value="FluC"/>
</dbReference>
<protein>
    <recommendedName>
        <fullName evidence="14">Fluoride-specific ion channel FluC</fullName>
    </recommendedName>
</protein>
<evidence type="ECO:0000256" key="8">
    <source>
        <dbReference type="ARBA" id="ARBA00023053"/>
    </source>
</evidence>
<comment type="catalytic activity">
    <reaction evidence="13">
        <text>fluoride(in) = fluoride(out)</text>
        <dbReference type="Rhea" id="RHEA:76159"/>
        <dbReference type="ChEBI" id="CHEBI:17051"/>
    </reaction>
    <physiologicalReaction direction="left-to-right" evidence="13">
        <dbReference type="Rhea" id="RHEA:76160"/>
    </physiologicalReaction>
</comment>
<dbReference type="EMBL" id="CP010427">
    <property type="protein sequence ID" value="AJC48405.1"/>
    <property type="molecule type" value="Genomic_DNA"/>
</dbReference>
<feature type="transmembrane region" description="Helical" evidence="14">
    <location>
        <begin position="68"/>
        <end position="89"/>
    </location>
</feature>
<evidence type="ECO:0000256" key="3">
    <source>
        <dbReference type="ARBA" id="ARBA00022475"/>
    </source>
</evidence>
<dbReference type="PANTHER" id="PTHR28259">
    <property type="entry name" value="FLUORIDE EXPORT PROTEIN 1-RELATED"/>
    <property type="match status" value="1"/>
</dbReference>
<dbReference type="HAMAP" id="MF_00454">
    <property type="entry name" value="FluC"/>
    <property type="match status" value="1"/>
</dbReference>
<keyword evidence="11 14" id="KW-0407">Ion channel</keyword>
<proteinExistence type="inferred from homology"/>
<keyword evidence="2 14" id="KW-0813">Transport</keyword>
<sequence length="130" mass="13970">MRLMVLLVGIGGGFGAIARFLVTQASAGISKQIPVGVFLCNIIGSFFIGLIAAFLIKTNLFNENISTYTRAFLVTGFLGGFTTFSSFSLDILNLLQRGEAFLAFGYILASVFFSLLAVVVAFYLVVGVYK</sequence>
<dbReference type="PANTHER" id="PTHR28259:SF18">
    <property type="entry name" value="FLUORIDE-SPECIFIC ION CHANNEL FLUC"/>
    <property type="match status" value="1"/>
</dbReference>
<dbReference type="HOGENOM" id="CLU_114342_2_3_6"/>
<feature type="binding site" evidence="14">
    <location>
        <position position="82"/>
    </location>
    <ligand>
        <name>Na(+)</name>
        <dbReference type="ChEBI" id="CHEBI:29101"/>
        <note>structural</note>
    </ligand>
</feature>
<evidence type="ECO:0000256" key="2">
    <source>
        <dbReference type="ARBA" id="ARBA00022448"/>
    </source>
</evidence>
<keyword evidence="3 14" id="KW-1003">Cell membrane</keyword>